<name>T0J553_9SPHN</name>
<dbReference type="InterPro" id="IPR006522">
    <property type="entry name" value="Phage_virion_morphogenesis"/>
</dbReference>
<gene>
    <name evidence="1" type="ORF">M529_11910</name>
</gene>
<sequence>MAGAGMELTVEGLVEVERRLARLADQLGDLTPLMDIIGMEIEVDIEENFEGEHSPAGIPWPKSGRARETGGKTLTDTRRLRGSMTHNAGPRRVEVGTNVVYARRHNDGWSGTEQVASHQRTMREVFGVELAEPIVVTVKAHSRKANTPKREFIGVSADGLEGIRGHVADYLELEQ</sequence>
<evidence type="ECO:0008006" key="3">
    <source>
        <dbReference type="Google" id="ProtNLM"/>
    </source>
</evidence>
<dbReference type="EMBL" id="AUWY01000081">
    <property type="protein sequence ID" value="EQB31962.1"/>
    <property type="molecule type" value="Genomic_DNA"/>
</dbReference>
<dbReference type="STRING" id="1346791.M529_11910"/>
<keyword evidence="2" id="KW-1185">Reference proteome</keyword>
<dbReference type="eggNOG" id="COG5005">
    <property type="taxonomic scope" value="Bacteria"/>
</dbReference>
<organism evidence="1 2">
    <name type="scientific">Sphingobium ummariense RL-3</name>
    <dbReference type="NCBI Taxonomy" id="1346791"/>
    <lineage>
        <taxon>Bacteria</taxon>
        <taxon>Pseudomonadati</taxon>
        <taxon>Pseudomonadota</taxon>
        <taxon>Alphaproteobacteria</taxon>
        <taxon>Sphingomonadales</taxon>
        <taxon>Sphingomonadaceae</taxon>
        <taxon>Sphingobium</taxon>
    </lineage>
</organism>
<dbReference type="RefSeq" id="WP_021318181.1">
    <property type="nucleotide sequence ID" value="NZ_AUWY01000081.1"/>
</dbReference>
<dbReference type="AlphaFoldDB" id="T0J553"/>
<dbReference type="OrthoDB" id="2081253at2"/>
<accession>T0J553</accession>
<dbReference type="Pfam" id="PF05069">
    <property type="entry name" value="Phage_tail_S"/>
    <property type="match status" value="1"/>
</dbReference>
<protein>
    <recommendedName>
        <fullName evidence="3">Virion morphogenesis protein</fullName>
    </recommendedName>
</protein>
<dbReference type="Proteomes" id="UP000015523">
    <property type="component" value="Unassembled WGS sequence"/>
</dbReference>
<dbReference type="PATRIC" id="fig|1346791.3.peg.2292"/>
<evidence type="ECO:0000313" key="2">
    <source>
        <dbReference type="Proteomes" id="UP000015523"/>
    </source>
</evidence>
<reference evidence="1 2" key="1">
    <citation type="journal article" date="2013" name="Genome Announc.">
        <title>Draft Genome Sequence of Sphingobium ummariense Strain RL-3, a Hexachlorocyclohexane-Degrading Bacterium.</title>
        <authorList>
            <person name="Kohli P."/>
            <person name="Dua A."/>
            <person name="Sangwan N."/>
            <person name="Oldach P."/>
            <person name="Khurana J.P."/>
            <person name="Lal R."/>
        </authorList>
    </citation>
    <scope>NUCLEOTIDE SEQUENCE [LARGE SCALE GENOMIC DNA]</scope>
    <source>
        <strain evidence="1 2">RL-3</strain>
    </source>
</reference>
<proteinExistence type="predicted"/>
<comment type="caution">
    <text evidence="1">The sequence shown here is derived from an EMBL/GenBank/DDBJ whole genome shotgun (WGS) entry which is preliminary data.</text>
</comment>
<evidence type="ECO:0000313" key="1">
    <source>
        <dbReference type="EMBL" id="EQB31962.1"/>
    </source>
</evidence>